<protein>
    <recommendedName>
        <fullName evidence="3">Hemolysin hemolytic protein</fullName>
    </recommendedName>
</protein>
<evidence type="ECO:0008006" key="3">
    <source>
        <dbReference type="Google" id="ProtNLM"/>
    </source>
</evidence>
<name>A0A379EBM0_9BACT</name>
<gene>
    <name evidence="1" type="ORF">NCTC13067_01661</name>
</gene>
<accession>A0A379EBM0</accession>
<dbReference type="Gene3D" id="3.90.550.10">
    <property type="entry name" value="Spore Coat Polysaccharide Biosynthesis Protein SpsA, Chain A"/>
    <property type="match status" value="1"/>
</dbReference>
<dbReference type="Proteomes" id="UP000255469">
    <property type="component" value="Unassembled WGS sequence"/>
</dbReference>
<dbReference type="EMBL" id="UGTM01000002">
    <property type="protein sequence ID" value="SUB93809.1"/>
    <property type="molecule type" value="Genomic_DNA"/>
</dbReference>
<evidence type="ECO:0000313" key="2">
    <source>
        <dbReference type="Proteomes" id="UP000255469"/>
    </source>
</evidence>
<dbReference type="SUPFAM" id="SSF53448">
    <property type="entry name" value="Nucleotide-diphospho-sugar transferases"/>
    <property type="match status" value="1"/>
</dbReference>
<evidence type="ECO:0000313" key="1">
    <source>
        <dbReference type="EMBL" id="SUB93809.1"/>
    </source>
</evidence>
<proteinExistence type="predicted"/>
<sequence length="308" mass="36330">MYNIPILFIIFRRKDIALKSFERIKQVKPAKLYIACDGARENIKGEAELVKETQESILQQIDWECEVKTLFRTKNLGCCMGVYTAINWLFENEEKGIIIEDDCVLQQSFFPFAAELLDRYEKDERVAMIDAANYIKNVIIPDSYGFSRFKSTNGWATWKRAWKNMDLNMNWKNTLYFKSIIKNNGYDGKDIHYWKYRIKAIEHNYVSAWDWQWYFTMAAHNQLGIYPKTSLISNIGFGEDATHTTGSTIPSRYKANEEIVFPLQHPKYVVPYEDFEQGFYKSNNTFRNTILQLIPFSLKTILKKWIRG</sequence>
<organism evidence="1 2">
    <name type="scientific">Prevotella denticola</name>
    <dbReference type="NCBI Taxonomy" id="28129"/>
    <lineage>
        <taxon>Bacteria</taxon>
        <taxon>Pseudomonadati</taxon>
        <taxon>Bacteroidota</taxon>
        <taxon>Bacteroidia</taxon>
        <taxon>Bacteroidales</taxon>
        <taxon>Prevotellaceae</taxon>
        <taxon>Prevotella</taxon>
    </lineage>
</organism>
<reference evidence="1 2" key="1">
    <citation type="submission" date="2018-06" db="EMBL/GenBank/DDBJ databases">
        <authorList>
            <consortium name="Pathogen Informatics"/>
            <person name="Doyle S."/>
        </authorList>
    </citation>
    <scope>NUCLEOTIDE SEQUENCE [LARGE SCALE GENOMIC DNA]</scope>
    <source>
        <strain evidence="1 2">NCTC13067</strain>
    </source>
</reference>
<dbReference type="InterPro" id="IPR029044">
    <property type="entry name" value="Nucleotide-diphossugar_trans"/>
</dbReference>
<dbReference type="AlphaFoldDB" id="A0A379EBM0"/>
<dbReference type="RefSeq" id="WP_025067304.1">
    <property type="nucleotide sequence ID" value="NZ_CAUVPN010000012.1"/>
</dbReference>